<dbReference type="Proteomes" id="UP000001593">
    <property type="component" value="Unassembled WGS sequence"/>
</dbReference>
<sequence>MHCCPGYAREPGLVGCPRDLYTSNKTLLEAITDLGLTKFAGMLNQSDEVFLHRSAIGPLTVFAPKDSAFGGTTVSISGEKIAKEVASRMVQEHVVEGKMVYHAIKTNQLLQTMAPGQTLRAAWAPDREICLHSASRFYCNSNQACKQSQNLLLFPSDNTLFPAIIICVSVRLKPSLPSSRSGQVAKTLVIQGAIITSENKPFRNGIIHVINHVIKPSLPATVTQYLHGTGQFTTFASLMRKLGTELTGHVTVFAPSDQAFERIHRRFLQMVTNNVDCLKPFVNFHIVERSLYTGGIRHRVDVTSRNGYRVHLTRHASTIIIEESLITTPDVTLKDGIVHVISDVMIAPAISFLGPFDLAKIHGARKFADFVRSHNLKHIIAAAETGPYTLLAPSDHAMELASDVISHMTRSKMKLEAFVRRHLLPKKLSVAEMHDGDRIRTMARTNRTDEMVTVNWYSNREILAVGGACVTRPNRAVCSGVTHIINRVILPTTGTVSHSLVTRPRFKLLTKALRAAKLDKYLQNTNAITLFAPSDKAFRRLGKRKLFRLMKNVKKLRRVLLSHMVSGVVYSCMLRHDKLETLTSKSLRVVVSGEHMKVNGIVVRMRDLPATNGVIYELDAILSL</sequence>
<feature type="domain" description="FAS1" evidence="1">
    <location>
        <begin position="351"/>
        <end position="489"/>
    </location>
</feature>
<dbReference type="HOGENOM" id="CLU_472758_0_0_1"/>
<dbReference type="PhylomeDB" id="A7RFW2"/>
<proteinExistence type="predicted"/>
<dbReference type="InterPro" id="IPR036378">
    <property type="entry name" value="FAS1_dom_sf"/>
</dbReference>
<dbReference type="InterPro" id="IPR000782">
    <property type="entry name" value="FAS1_domain"/>
</dbReference>
<dbReference type="PROSITE" id="PS50213">
    <property type="entry name" value="FAS1"/>
    <property type="match status" value="4"/>
</dbReference>
<dbReference type="PANTHER" id="PTHR10900">
    <property type="entry name" value="PERIOSTIN-RELATED"/>
    <property type="match status" value="1"/>
</dbReference>
<evidence type="ECO:0000313" key="3">
    <source>
        <dbReference type="Proteomes" id="UP000001593"/>
    </source>
</evidence>
<gene>
    <name evidence="2" type="ORF">NEMVEDRAFT_v1g196586</name>
</gene>
<feature type="domain" description="FAS1" evidence="1">
    <location>
        <begin position="219"/>
        <end position="345"/>
    </location>
</feature>
<feature type="domain" description="FAS1" evidence="1">
    <location>
        <begin position="493"/>
        <end position="622"/>
    </location>
</feature>
<dbReference type="GO" id="GO:0005615">
    <property type="term" value="C:extracellular space"/>
    <property type="evidence" value="ECO:0000318"/>
    <property type="project" value="GO_Central"/>
</dbReference>
<evidence type="ECO:0000313" key="2">
    <source>
        <dbReference type="EMBL" id="EDO49790.1"/>
    </source>
</evidence>
<dbReference type="PANTHER" id="PTHR10900:SF77">
    <property type="entry name" value="FI19380P1"/>
    <property type="match status" value="1"/>
</dbReference>
<accession>A7RFW2</accession>
<dbReference type="InParanoid" id="A7RFW2"/>
<dbReference type="FunFam" id="2.30.180.10:FF:000032">
    <property type="entry name" value="Fasciclin domain-containing protein, putative"/>
    <property type="match status" value="1"/>
</dbReference>
<reference evidence="2 3" key="1">
    <citation type="journal article" date="2007" name="Science">
        <title>Sea anemone genome reveals ancestral eumetazoan gene repertoire and genomic organization.</title>
        <authorList>
            <person name="Putnam N.H."/>
            <person name="Srivastava M."/>
            <person name="Hellsten U."/>
            <person name="Dirks B."/>
            <person name="Chapman J."/>
            <person name="Salamov A."/>
            <person name="Terry A."/>
            <person name="Shapiro H."/>
            <person name="Lindquist E."/>
            <person name="Kapitonov V.V."/>
            <person name="Jurka J."/>
            <person name="Genikhovich G."/>
            <person name="Grigoriev I.V."/>
            <person name="Lucas S.M."/>
            <person name="Steele R.E."/>
            <person name="Finnerty J.R."/>
            <person name="Technau U."/>
            <person name="Martindale M.Q."/>
            <person name="Rokhsar D.S."/>
        </authorList>
    </citation>
    <scope>NUCLEOTIDE SEQUENCE [LARGE SCALE GENOMIC DNA]</scope>
    <source>
        <strain evidence="3">CH2 X CH6</strain>
    </source>
</reference>
<dbReference type="GO" id="GO:0030198">
    <property type="term" value="P:extracellular matrix organization"/>
    <property type="evidence" value="ECO:0000318"/>
    <property type="project" value="GO_Central"/>
</dbReference>
<keyword evidence="3" id="KW-1185">Reference proteome</keyword>
<dbReference type="GO" id="GO:0031012">
    <property type="term" value="C:extracellular matrix"/>
    <property type="evidence" value="ECO:0000318"/>
    <property type="project" value="GO_Central"/>
</dbReference>
<dbReference type="SUPFAM" id="SSF82153">
    <property type="entry name" value="FAS1 domain"/>
    <property type="match status" value="4"/>
</dbReference>
<dbReference type="GO" id="GO:0050839">
    <property type="term" value="F:cell adhesion molecule binding"/>
    <property type="evidence" value="ECO:0000318"/>
    <property type="project" value="GO_Central"/>
</dbReference>
<dbReference type="EMBL" id="DS469508">
    <property type="protein sequence ID" value="EDO49790.1"/>
    <property type="molecule type" value="Genomic_DNA"/>
</dbReference>
<dbReference type="InterPro" id="IPR050904">
    <property type="entry name" value="Adhesion/Biosynth-related"/>
</dbReference>
<feature type="domain" description="FAS1" evidence="1">
    <location>
        <begin position="23"/>
        <end position="214"/>
    </location>
</feature>
<name>A7RFW2_NEMVE</name>
<dbReference type="Pfam" id="PF02469">
    <property type="entry name" value="Fasciclin"/>
    <property type="match status" value="4"/>
</dbReference>
<dbReference type="STRING" id="45351.A7RFW2"/>
<dbReference type="AlphaFoldDB" id="A7RFW2"/>
<dbReference type="Gene3D" id="2.30.180.10">
    <property type="entry name" value="FAS1 domain"/>
    <property type="match status" value="4"/>
</dbReference>
<evidence type="ECO:0000259" key="1">
    <source>
        <dbReference type="PROSITE" id="PS50213"/>
    </source>
</evidence>
<organism evidence="2 3">
    <name type="scientific">Nematostella vectensis</name>
    <name type="common">Starlet sea anemone</name>
    <dbReference type="NCBI Taxonomy" id="45351"/>
    <lineage>
        <taxon>Eukaryota</taxon>
        <taxon>Metazoa</taxon>
        <taxon>Cnidaria</taxon>
        <taxon>Anthozoa</taxon>
        <taxon>Hexacorallia</taxon>
        <taxon>Actiniaria</taxon>
        <taxon>Edwardsiidae</taxon>
        <taxon>Nematostella</taxon>
    </lineage>
</organism>
<protein>
    <recommendedName>
        <fullName evidence="1">FAS1 domain-containing protein</fullName>
    </recommendedName>
</protein>
<dbReference type="eggNOG" id="KOG1437">
    <property type="taxonomic scope" value="Eukaryota"/>
</dbReference>
<dbReference type="SMART" id="SM00554">
    <property type="entry name" value="FAS1"/>
    <property type="match status" value="4"/>
</dbReference>
<dbReference type="GO" id="GO:0007155">
    <property type="term" value="P:cell adhesion"/>
    <property type="evidence" value="ECO:0000318"/>
    <property type="project" value="GO_Central"/>
</dbReference>